<keyword evidence="3 5" id="KW-0560">Oxidoreductase</keyword>
<keyword evidence="5" id="KW-0503">Monooxygenase</keyword>
<evidence type="ECO:0000256" key="2">
    <source>
        <dbReference type="ARBA" id="ARBA00022723"/>
    </source>
</evidence>
<dbReference type="AlphaFoldDB" id="A0ABD3HJQ9"/>
<dbReference type="InterPro" id="IPR036396">
    <property type="entry name" value="Cyt_P450_sf"/>
</dbReference>
<comment type="similarity">
    <text evidence="1 5">Belongs to the cytochrome P450 family.</text>
</comment>
<dbReference type="GO" id="GO:0004497">
    <property type="term" value="F:monooxygenase activity"/>
    <property type="evidence" value="ECO:0007669"/>
    <property type="project" value="UniProtKB-KW"/>
</dbReference>
<dbReference type="InterPro" id="IPR017972">
    <property type="entry name" value="Cyt_P450_CS"/>
</dbReference>
<dbReference type="GO" id="GO:0046872">
    <property type="term" value="F:metal ion binding"/>
    <property type="evidence" value="ECO:0007669"/>
    <property type="project" value="UniProtKB-KW"/>
</dbReference>
<keyword evidence="4 5" id="KW-0408">Iron</keyword>
<evidence type="ECO:0000256" key="5">
    <source>
        <dbReference type="RuleBase" id="RU000461"/>
    </source>
</evidence>
<proteinExistence type="inferred from homology"/>
<evidence type="ECO:0000313" key="7">
    <source>
        <dbReference type="Proteomes" id="UP001633002"/>
    </source>
</evidence>
<dbReference type="EMBL" id="JBJQOH010000003">
    <property type="protein sequence ID" value="KAL3691648.1"/>
    <property type="molecule type" value="Genomic_DNA"/>
</dbReference>
<organism evidence="6 7">
    <name type="scientific">Riccia sorocarpa</name>
    <dbReference type="NCBI Taxonomy" id="122646"/>
    <lineage>
        <taxon>Eukaryota</taxon>
        <taxon>Viridiplantae</taxon>
        <taxon>Streptophyta</taxon>
        <taxon>Embryophyta</taxon>
        <taxon>Marchantiophyta</taxon>
        <taxon>Marchantiopsida</taxon>
        <taxon>Marchantiidae</taxon>
        <taxon>Marchantiales</taxon>
        <taxon>Ricciaceae</taxon>
        <taxon>Riccia</taxon>
    </lineage>
</organism>
<evidence type="ECO:0000256" key="3">
    <source>
        <dbReference type="ARBA" id="ARBA00023002"/>
    </source>
</evidence>
<keyword evidence="2 5" id="KW-0479">Metal-binding</keyword>
<name>A0ABD3HJQ9_9MARC</name>
<comment type="caution">
    <text evidence="6">The sequence shown here is derived from an EMBL/GenBank/DDBJ whole genome shotgun (WGS) entry which is preliminary data.</text>
</comment>
<keyword evidence="7" id="KW-1185">Reference proteome</keyword>
<dbReference type="Gene3D" id="1.10.630.10">
    <property type="entry name" value="Cytochrome P450"/>
    <property type="match status" value="1"/>
</dbReference>
<dbReference type="GO" id="GO:0006629">
    <property type="term" value="P:lipid metabolic process"/>
    <property type="evidence" value="ECO:0007669"/>
    <property type="project" value="UniProtKB-ARBA"/>
</dbReference>
<accession>A0ABD3HJQ9</accession>
<evidence type="ECO:0008006" key="8">
    <source>
        <dbReference type="Google" id="ProtNLM"/>
    </source>
</evidence>
<dbReference type="PANTHER" id="PTHR24296">
    <property type="entry name" value="CYTOCHROME P450"/>
    <property type="match status" value="1"/>
</dbReference>
<keyword evidence="5" id="KW-0349">Heme</keyword>
<protein>
    <recommendedName>
        <fullName evidence="8">Cytochrome P450</fullName>
    </recommendedName>
</protein>
<dbReference type="PROSITE" id="PS00086">
    <property type="entry name" value="CYTOCHROME_P450"/>
    <property type="match status" value="1"/>
</dbReference>
<evidence type="ECO:0000256" key="1">
    <source>
        <dbReference type="ARBA" id="ARBA00010617"/>
    </source>
</evidence>
<reference evidence="6 7" key="1">
    <citation type="submission" date="2024-09" db="EMBL/GenBank/DDBJ databases">
        <title>Chromosome-scale assembly of Riccia sorocarpa.</title>
        <authorList>
            <person name="Paukszto L."/>
        </authorList>
    </citation>
    <scope>NUCLEOTIDE SEQUENCE [LARGE SCALE GENOMIC DNA]</scope>
    <source>
        <strain evidence="6">LP-2024</strain>
        <tissue evidence="6">Aerial parts of the thallus</tissue>
    </source>
</reference>
<evidence type="ECO:0000313" key="6">
    <source>
        <dbReference type="EMBL" id="KAL3691648.1"/>
    </source>
</evidence>
<gene>
    <name evidence="6" type="ORF">R1sor_005299</name>
</gene>
<dbReference type="SUPFAM" id="SSF48264">
    <property type="entry name" value="Cytochrome P450"/>
    <property type="match status" value="1"/>
</dbReference>
<sequence length="124" mass="14403">MALKDDILPACGTTIRAGDSFTYSPYCQGRMEQLWGEDCLEYKPERWLRDGICQQVSQFKYPVFHGGPRLCLGKDNALLHMRITLAMLLRFFRFQKLPTCKMTYKVTIVLLTSDEGLKMMVQKR</sequence>
<evidence type="ECO:0000256" key="4">
    <source>
        <dbReference type="ARBA" id="ARBA00023004"/>
    </source>
</evidence>
<dbReference type="Pfam" id="PF00067">
    <property type="entry name" value="p450"/>
    <property type="match status" value="1"/>
</dbReference>
<dbReference type="Proteomes" id="UP001633002">
    <property type="component" value="Unassembled WGS sequence"/>
</dbReference>
<dbReference type="InterPro" id="IPR001128">
    <property type="entry name" value="Cyt_P450"/>
</dbReference>